<name>A0A1H0NQA9_9BACT</name>
<feature type="transmembrane region" description="Helical" evidence="2">
    <location>
        <begin position="24"/>
        <end position="45"/>
    </location>
</feature>
<keyword evidence="2" id="KW-0472">Membrane</keyword>
<evidence type="ECO:0000256" key="2">
    <source>
        <dbReference type="SAM" id="Phobius"/>
    </source>
</evidence>
<evidence type="ECO:0000256" key="1">
    <source>
        <dbReference type="SAM" id="Coils"/>
    </source>
</evidence>
<keyword evidence="4" id="KW-1185">Reference proteome</keyword>
<dbReference type="RefSeq" id="WP_092221244.1">
    <property type="nucleotide sequence ID" value="NZ_FNJI01000008.1"/>
</dbReference>
<reference evidence="3 4" key="1">
    <citation type="submission" date="2016-10" db="EMBL/GenBank/DDBJ databases">
        <authorList>
            <person name="de Groot N.N."/>
        </authorList>
    </citation>
    <scope>NUCLEOTIDE SEQUENCE [LARGE SCALE GENOMIC DNA]</scope>
    <source>
        <strain evidence="3 4">DSM 12130</strain>
    </source>
</reference>
<dbReference type="OrthoDB" id="7061812at2"/>
<organism evidence="3 4">
    <name type="scientific">Desulforhopalus singaporensis</name>
    <dbReference type="NCBI Taxonomy" id="91360"/>
    <lineage>
        <taxon>Bacteria</taxon>
        <taxon>Pseudomonadati</taxon>
        <taxon>Thermodesulfobacteriota</taxon>
        <taxon>Desulfobulbia</taxon>
        <taxon>Desulfobulbales</taxon>
        <taxon>Desulfocapsaceae</taxon>
        <taxon>Desulforhopalus</taxon>
    </lineage>
</organism>
<keyword evidence="2" id="KW-0812">Transmembrane</keyword>
<dbReference type="Proteomes" id="UP000199073">
    <property type="component" value="Unassembled WGS sequence"/>
</dbReference>
<proteinExistence type="predicted"/>
<evidence type="ECO:0000313" key="3">
    <source>
        <dbReference type="EMBL" id="SDO94957.1"/>
    </source>
</evidence>
<dbReference type="AlphaFoldDB" id="A0A1H0NQA9"/>
<accession>A0A1H0NQA9</accession>
<gene>
    <name evidence="3" type="ORF">SAMN05660330_01404</name>
</gene>
<sequence length="174" mass="20430">MSLNTSLIEFAAVAWLDLLNKKPILTSVITIIFAICIGFGIYFINEHDKQRQEERRLKNLQYETQINQLAETENNLKKLLEFIEFQKTNLKETQDSVELLKKEKEKLQPLVESDQAVVEALFQAQEERQRKTVWRERWVGFGFGLLASLLASFIWFIIKISITRRSRGLAEVRR</sequence>
<keyword evidence="2" id="KW-1133">Transmembrane helix</keyword>
<evidence type="ECO:0000313" key="4">
    <source>
        <dbReference type="Proteomes" id="UP000199073"/>
    </source>
</evidence>
<dbReference type="EMBL" id="FNJI01000008">
    <property type="protein sequence ID" value="SDO94957.1"/>
    <property type="molecule type" value="Genomic_DNA"/>
</dbReference>
<keyword evidence="1" id="KW-0175">Coiled coil</keyword>
<feature type="transmembrane region" description="Helical" evidence="2">
    <location>
        <begin position="138"/>
        <end position="158"/>
    </location>
</feature>
<dbReference type="STRING" id="91360.SAMN05660330_01404"/>
<feature type="coiled-coil region" evidence="1">
    <location>
        <begin position="59"/>
        <end position="103"/>
    </location>
</feature>
<protein>
    <submittedName>
        <fullName evidence="3">Uncharacterized protein</fullName>
    </submittedName>
</protein>